<evidence type="ECO:0000313" key="8">
    <source>
        <dbReference type="Proteomes" id="UP000234212"/>
    </source>
</evidence>
<evidence type="ECO:0000259" key="3">
    <source>
        <dbReference type="PROSITE" id="PS50977"/>
    </source>
</evidence>
<reference evidence="4 9" key="3">
    <citation type="submission" date="2020-06" db="EMBL/GenBank/DDBJ databases">
        <title>Lactobacillus rhamnosus QC,genome.</title>
        <authorList>
            <person name="Yi H."/>
            <person name="Jin M."/>
        </authorList>
    </citation>
    <scope>NUCLEOTIDE SEQUENCE [LARGE SCALE GENOMIC DNA]</scope>
    <source>
        <strain evidence="4 9">QC</strain>
    </source>
</reference>
<dbReference type="EMBL" id="PKJX01000007">
    <property type="protein sequence ID" value="PLA55760.1"/>
    <property type="molecule type" value="Genomic_DNA"/>
</dbReference>
<dbReference type="PROSITE" id="PS50977">
    <property type="entry name" value="HTH_TETR_2"/>
    <property type="match status" value="1"/>
</dbReference>
<dbReference type="RefSeq" id="WP_033573533.1">
    <property type="nucleotide sequence ID" value="NZ_CP014201.1"/>
</dbReference>
<feature type="DNA-binding region" description="H-T-H motif" evidence="2">
    <location>
        <begin position="34"/>
        <end position="53"/>
    </location>
</feature>
<evidence type="ECO:0000313" key="7">
    <source>
        <dbReference type="Proteomes" id="UP000189067"/>
    </source>
</evidence>
<keyword evidence="1 2" id="KW-0238">DNA-binding</keyword>
<evidence type="ECO:0000313" key="9">
    <source>
        <dbReference type="Proteomes" id="UP000542889"/>
    </source>
</evidence>
<evidence type="ECO:0000256" key="2">
    <source>
        <dbReference type="PROSITE-ProRule" id="PRU00335"/>
    </source>
</evidence>
<dbReference type="Proteomes" id="UP000542889">
    <property type="component" value="Unassembled WGS sequence"/>
</dbReference>
<dbReference type="Gene3D" id="1.10.357.10">
    <property type="entry name" value="Tetracycline Repressor, domain 2"/>
    <property type="match status" value="1"/>
</dbReference>
<dbReference type="Proteomes" id="UP000189067">
    <property type="component" value="Unassembled WGS sequence"/>
</dbReference>
<proteinExistence type="predicted"/>
<reference evidence="5 7" key="1">
    <citation type="submission" date="2017-01" db="EMBL/GenBank/DDBJ databases">
        <title>In silico prediction, in vitro antibacterial spectrum and physicochemical properties of a putative bacteriocin produced by Lactobacillus rhamnosus strain L156.4.</title>
        <authorList>
            <person name="Silveira A.M."/>
            <person name="Monteiro A.S."/>
            <person name="Santos V.L."/>
            <person name="Nicoli J.R."/>
            <person name="Azevedo V."/>
            <person name="Soares S.C."/>
            <person name="Castro-Oliveira L."/>
            <person name="Dias-Souza M.V."/>
            <person name="Nardi R.M."/>
        </authorList>
    </citation>
    <scope>NUCLEOTIDE SEQUENCE [LARGE SCALE GENOMIC DNA]</scope>
    <source>
        <strain evidence="5 7">L156.4</strain>
    </source>
</reference>
<dbReference type="SUPFAM" id="SSF46689">
    <property type="entry name" value="Homeodomain-like"/>
    <property type="match status" value="1"/>
</dbReference>
<dbReference type="GeneID" id="69831014"/>
<accession>A0A249DBT8</accession>
<dbReference type="AlphaFoldDB" id="A0A249DBT8"/>
<sequence>MVLATFQHLDQTKQQRVLAALVTEFSQHPLAQAQVARIVKQADIARGAFYKYFSDLKDAYQYAFKAVIGRLHTGIAGPEMRRDPYAATAAFLHEADESQDRDFIRMHFTKNSGLVTVGQPPIPADAIEWAVATLCHSAISEALANPEQADLILKHLKAALNQLQVKE</sequence>
<dbReference type="InterPro" id="IPR001647">
    <property type="entry name" value="HTH_TetR"/>
</dbReference>
<evidence type="ECO:0000313" key="4">
    <source>
        <dbReference type="EMBL" id="NVO88620.1"/>
    </source>
</evidence>
<feature type="domain" description="HTH tetR-type" evidence="3">
    <location>
        <begin position="11"/>
        <end position="71"/>
    </location>
</feature>
<evidence type="ECO:0000256" key="1">
    <source>
        <dbReference type="ARBA" id="ARBA00023125"/>
    </source>
</evidence>
<dbReference type="Proteomes" id="UP000234212">
    <property type="component" value="Unassembled WGS sequence"/>
</dbReference>
<comment type="caution">
    <text evidence="4">The sequence shown here is derived from an EMBL/GenBank/DDBJ whole genome shotgun (WGS) entry which is preliminary data.</text>
</comment>
<evidence type="ECO:0000313" key="5">
    <source>
        <dbReference type="EMBL" id="ONN75742.1"/>
    </source>
</evidence>
<dbReference type="EMBL" id="JABXWP010000012">
    <property type="protein sequence ID" value="NVO88620.1"/>
    <property type="molecule type" value="Genomic_DNA"/>
</dbReference>
<dbReference type="EMBL" id="MTJY01000015">
    <property type="protein sequence ID" value="ONN75742.1"/>
    <property type="molecule type" value="Genomic_DNA"/>
</dbReference>
<reference evidence="6 8" key="2">
    <citation type="submission" date="2017-12" db="EMBL/GenBank/DDBJ databases">
        <title>Phylogenetic diversity of female urinary microbiome.</title>
        <authorList>
            <person name="Thomas-White K."/>
            <person name="Wolfe A.J."/>
        </authorList>
    </citation>
    <scope>NUCLEOTIDE SEQUENCE [LARGE SCALE GENOMIC DNA]</scope>
    <source>
        <strain evidence="6 8">UMB0004</strain>
    </source>
</reference>
<dbReference type="Pfam" id="PF00440">
    <property type="entry name" value="TetR_N"/>
    <property type="match status" value="1"/>
</dbReference>
<protein>
    <submittedName>
        <fullName evidence="5">TetR family transcriptional regulator</fullName>
    </submittedName>
    <submittedName>
        <fullName evidence="4">TetR/AcrR family transcriptional regulator</fullName>
    </submittedName>
</protein>
<evidence type="ECO:0000313" key="6">
    <source>
        <dbReference type="EMBL" id="PLA55760.1"/>
    </source>
</evidence>
<dbReference type="InterPro" id="IPR009057">
    <property type="entry name" value="Homeodomain-like_sf"/>
</dbReference>
<dbReference type="GO" id="GO:0003677">
    <property type="term" value="F:DNA binding"/>
    <property type="evidence" value="ECO:0007669"/>
    <property type="project" value="UniProtKB-UniRule"/>
</dbReference>
<organism evidence="4 9">
    <name type="scientific">Lacticaseibacillus rhamnosus</name>
    <name type="common">Lactobacillus rhamnosus</name>
    <dbReference type="NCBI Taxonomy" id="47715"/>
    <lineage>
        <taxon>Bacteria</taxon>
        <taxon>Bacillati</taxon>
        <taxon>Bacillota</taxon>
        <taxon>Bacilli</taxon>
        <taxon>Lactobacillales</taxon>
        <taxon>Lactobacillaceae</taxon>
        <taxon>Lacticaseibacillus</taxon>
    </lineage>
</organism>
<gene>
    <name evidence="5" type="ORF">BWR10_02235</name>
    <name evidence="6" type="ORF">CYJ91_12125</name>
    <name evidence="4" type="ORF">HWN39_08885</name>
</gene>
<name>A0A249DBT8_LACRH</name>